<dbReference type="OrthoDB" id="1272441at2759"/>
<dbReference type="PANTHER" id="PTHR10252">
    <property type="entry name" value="HISTONE-LIKE TRANSCRIPTION FACTOR CCAAT-RELATED"/>
    <property type="match status" value="1"/>
</dbReference>
<dbReference type="PANTHER" id="PTHR10252:SF8">
    <property type="entry name" value="NUCLEAR TRANSCRIPTION FACTOR Y SUBUNIT GAMMA"/>
    <property type="match status" value="1"/>
</dbReference>
<gene>
    <name evidence="8" type="ORF">AV274_1345</name>
</gene>
<accession>A0A196SL27</accession>
<keyword evidence="2" id="KW-0805">Transcription regulation</keyword>
<keyword evidence="9" id="KW-1185">Reference proteome</keyword>
<evidence type="ECO:0000256" key="6">
    <source>
        <dbReference type="ARBA" id="ARBA00038129"/>
    </source>
</evidence>
<dbReference type="SUPFAM" id="SSF47113">
    <property type="entry name" value="Histone-fold"/>
    <property type="match status" value="1"/>
</dbReference>
<evidence type="ECO:0000259" key="7">
    <source>
        <dbReference type="Pfam" id="PF00808"/>
    </source>
</evidence>
<dbReference type="GO" id="GO:0000981">
    <property type="term" value="F:DNA-binding transcription factor activity, RNA polymerase II-specific"/>
    <property type="evidence" value="ECO:0007669"/>
    <property type="project" value="TreeGrafter"/>
</dbReference>
<comment type="subcellular location">
    <subcellularLocation>
        <location evidence="1">Nucleus</location>
    </subcellularLocation>
</comment>
<sequence>MSNGRYSIDDELDKMWKAQLDNVQSNPNDKKDFKKHNDLPIARIKRIMKSDQDVRMISAETPVIFARACEMFIMDITIRSTQYAEYDNERLVLTKKSILDTIKNTDIFDFLMEIH</sequence>
<dbReference type="STRING" id="478820.A0A196SL27"/>
<dbReference type="GO" id="GO:0000978">
    <property type="term" value="F:RNA polymerase II cis-regulatory region sequence-specific DNA binding"/>
    <property type="evidence" value="ECO:0007669"/>
    <property type="project" value="TreeGrafter"/>
</dbReference>
<organism evidence="8 9">
    <name type="scientific">Blastocystis sp. subtype 1 (strain ATCC 50177 / NandII)</name>
    <dbReference type="NCBI Taxonomy" id="478820"/>
    <lineage>
        <taxon>Eukaryota</taxon>
        <taxon>Sar</taxon>
        <taxon>Stramenopiles</taxon>
        <taxon>Bigyra</taxon>
        <taxon>Opalozoa</taxon>
        <taxon>Opalinata</taxon>
        <taxon>Blastocystidae</taxon>
        <taxon>Blastocystis</taxon>
    </lineage>
</organism>
<dbReference type="FunFam" id="1.10.20.10:FF:000062">
    <property type="entry name" value="Nuclear transcription factor Y subunit C"/>
    <property type="match status" value="1"/>
</dbReference>
<name>A0A196SL27_BLAHN</name>
<keyword evidence="5" id="KW-0539">Nucleus</keyword>
<dbReference type="AlphaFoldDB" id="A0A196SL27"/>
<dbReference type="EMBL" id="LXWW01000054">
    <property type="protein sequence ID" value="OAO16902.1"/>
    <property type="molecule type" value="Genomic_DNA"/>
</dbReference>
<reference evidence="8 9" key="1">
    <citation type="submission" date="2016-05" db="EMBL/GenBank/DDBJ databases">
        <title>Nuclear genome of Blastocystis sp. subtype 1 NandII.</title>
        <authorList>
            <person name="Gentekaki E."/>
            <person name="Curtis B."/>
            <person name="Stairs C."/>
            <person name="Eme L."/>
            <person name="Herman E."/>
            <person name="Klimes V."/>
            <person name="Arias M.C."/>
            <person name="Elias M."/>
            <person name="Hilliou F."/>
            <person name="Klute M."/>
            <person name="Malik S.-B."/>
            <person name="Pightling A."/>
            <person name="Rachubinski R."/>
            <person name="Salas D."/>
            <person name="Schlacht A."/>
            <person name="Suga H."/>
            <person name="Archibald J."/>
            <person name="Ball S.G."/>
            <person name="Clark G."/>
            <person name="Dacks J."/>
            <person name="Van Der Giezen M."/>
            <person name="Tsaousis A."/>
            <person name="Roger A."/>
        </authorList>
    </citation>
    <scope>NUCLEOTIDE SEQUENCE [LARGE SCALE GENOMIC DNA]</scope>
    <source>
        <strain evidence="9">ATCC 50177 / NandII</strain>
    </source>
</reference>
<evidence type="ECO:0000256" key="3">
    <source>
        <dbReference type="ARBA" id="ARBA00023125"/>
    </source>
</evidence>
<feature type="domain" description="Transcription factor CBF/NF-Y/archaeal histone" evidence="7">
    <location>
        <begin position="39"/>
        <end position="91"/>
    </location>
</feature>
<dbReference type="Gene3D" id="1.10.20.10">
    <property type="entry name" value="Histone, subunit A"/>
    <property type="match status" value="1"/>
</dbReference>
<dbReference type="InterPro" id="IPR003958">
    <property type="entry name" value="CBFA_NFYB_domain"/>
</dbReference>
<dbReference type="GO" id="GO:0046982">
    <property type="term" value="F:protein heterodimerization activity"/>
    <property type="evidence" value="ECO:0007669"/>
    <property type="project" value="InterPro"/>
</dbReference>
<keyword evidence="4" id="KW-0804">Transcription</keyword>
<dbReference type="CDD" id="cd22908">
    <property type="entry name" value="HFD_NFYC-like"/>
    <property type="match status" value="1"/>
</dbReference>
<comment type="similarity">
    <text evidence="6">Belongs to the NFYC/HAP5 subunit family.</text>
</comment>
<evidence type="ECO:0000256" key="4">
    <source>
        <dbReference type="ARBA" id="ARBA00023163"/>
    </source>
</evidence>
<dbReference type="InterPro" id="IPR009072">
    <property type="entry name" value="Histone-fold"/>
</dbReference>
<comment type="caution">
    <text evidence="8">The sequence shown here is derived from an EMBL/GenBank/DDBJ whole genome shotgun (WGS) entry which is preliminary data.</text>
</comment>
<proteinExistence type="inferred from homology"/>
<protein>
    <submittedName>
        <fullName evidence="8">Nuclear transcription factor Y subunit</fullName>
    </submittedName>
</protein>
<evidence type="ECO:0000256" key="2">
    <source>
        <dbReference type="ARBA" id="ARBA00023015"/>
    </source>
</evidence>
<keyword evidence="3" id="KW-0238">DNA-binding</keyword>
<dbReference type="Proteomes" id="UP000078348">
    <property type="component" value="Unassembled WGS sequence"/>
</dbReference>
<evidence type="ECO:0000256" key="1">
    <source>
        <dbReference type="ARBA" id="ARBA00004123"/>
    </source>
</evidence>
<evidence type="ECO:0000313" key="8">
    <source>
        <dbReference type="EMBL" id="OAO16902.1"/>
    </source>
</evidence>
<evidence type="ECO:0000313" key="9">
    <source>
        <dbReference type="Proteomes" id="UP000078348"/>
    </source>
</evidence>
<dbReference type="InterPro" id="IPR050568">
    <property type="entry name" value="Transcr_DNA_Rep_Reg"/>
</dbReference>
<evidence type="ECO:0000256" key="5">
    <source>
        <dbReference type="ARBA" id="ARBA00023242"/>
    </source>
</evidence>
<dbReference type="Pfam" id="PF00808">
    <property type="entry name" value="CBFD_NFYB_HMF"/>
    <property type="match status" value="1"/>
</dbReference>
<dbReference type="GO" id="GO:0005634">
    <property type="term" value="C:nucleus"/>
    <property type="evidence" value="ECO:0007669"/>
    <property type="project" value="UniProtKB-SubCell"/>
</dbReference>